<dbReference type="PANTHER" id="PTHR11731">
    <property type="entry name" value="PROTEASE FAMILY S9B,C DIPEPTIDYL-PEPTIDASE IV-RELATED"/>
    <property type="match status" value="1"/>
</dbReference>
<dbReference type="STRING" id="1185876.BN8_04092"/>
<dbReference type="Pfam" id="PF07676">
    <property type="entry name" value="PD40"/>
    <property type="match status" value="2"/>
</dbReference>
<dbReference type="InterPro" id="IPR050278">
    <property type="entry name" value="Serine_Prot_S9B/DPPIV"/>
</dbReference>
<dbReference type="PROSITE" id="PS00708">
    <property type="entry name" value="PRO_ENDOPEP_SER"/>
    <property type="match status" value="1"/>
</dbReference>
<keyword evidence="1" id="KW-0645">Protease</keyword>
<dbReference type="OrthoDB" id="9812921at2"/>
<dbReference type="InterPro" id="IPR011659">
    <property type="entry name" value="WD40"/>
</dbReference>
<evidence type="ECO:0000313" key="9">
    <source>
        <dbReference type="EMBL" id="CCH54877.1"/>
    </source>
</evidence>
<protein>
    <recommendedName>
        <fullName evidence="5">Acyl-peptide hydrolase</fullName>
    </recommendedName>
    <alternativeName>
        <fullName evidence="4">Acylaminoacyl-peptidase</fullName>
    </alternativeName>
</protein>
<evidence type="ECO:0000256" key="5">
    <source>
        <dbReference type="ARBA" id="ARBA00032596"/>
    </source>
</evidence>
<evidence type="ECO:0000256" key="2">
    <source>
        <dbReference type="ARBA" id="ARBA00022801"/>
    </source>
</evidence>
<dbReference type="SUPFAM" id="SSF53474">
    <property type="entry name" value="alpha/beta-Hydrolases"/>
    <property type="match status" value="1"/>
</dbReference>
<sequence>MKLLFIGWLTVGLGGLAFSQSNSLPGRYSIEDVLSAPYCTGLVAEPQAGRIGWVSTQEGVRSVYIHNGRSGQTTKLTNYQTDDGQDISDLHISADGRWLTFVRGGAKNGEGVSPNPTSNPAGAEQAVYLVPTDGSRAPIRVAPGNHPAFSPTGKRLLFAQGGQVHLVELAGLSTDKPITTPSRLFTARGFQTDFRWSPDGGRVLFSSVRGYHNFIGVYDLSQKAITWIAPGVDRDQAPVWSPDGKQVAFIRVPGKKHGEMENVQGGHPFAIWVADVATGEGRELWHSPADDGGFAQDYPAEPLRWTTTNKLLFFSEHEGWMHLYALPPTGGKLTDLTPGAAEAEETFVPADGRYLYYSSNLNDIDRRHIWRVALTGNEAVQPEPLTTGTGIETDPVVVGDQLFYRSASWNRSTGIAKRRVGDTSETLLFPTEAAPRFPAQALTEPKQVIFKAADGVEVHAQLFLPGSTTQISRPALIFMHGGPMRQMLLGWHYRGSYYANAYAINQYLASQGYVVLSVNYRAGIGYGRAFRRADRQGPRGASEYQDILAAAKYLQSRSDVNPLKIGLWGGSYGGYLTALGLARNSDLFACGVDIHGVHDWAWRGNHFSPGGGWAIGEAEAKVAFESSPAFNLDFWRSPCLFVHADDDRNVTFAETVDLVQKLRDKGVPTEVLIFPDDAHSFLLHKNWVRTYQALDGFFRKQLMNQPEKPLTSEK</sequence>
<evidence type="ECO:0000256" key="6">
    <source>
        <dbReference type="ARBA" id="ARBA00045885"/>
    </source>
</evidence>
<keyword evidence="2 9" id="KW-0378">Hydrolase</keyword>
<dbReference type="eggNOG" id="COG0823">
    <property type="taxonomic scope" value="Bacteria"/>
</dbReference>
<evidence type="ECO:0000259" key="8">
    <source>
        <dbReference type="Pfam" id="PF00930"/>
    </source>
</evidence>
<dbReference type="Proteomes" id="UP000009309">
    <property type="component" value="Unassembled WGS sequence"/>
</dbReference>
<dbReference type="RefSeq" id="WP_009283453.1">
    <property type="nucleotide sequence ID" value="NZ_CAIT01000007.1"/>
</dbReference>
<dbReference type="InterPro" id="IPR029058">
    <property type="entry name" value="AB_hydrolase_fold"/>
</dbReference>
<dbReference type="PANTHER" id="PTHR11731:SF193">
    <property type="entry name" value="DIPEPTIDYL PEPTIDASE 9"/>
    <property type="match status" value="1"/>
</dbReference>
<accession>I2GLV1</accession>
<dbReference type="InterPro" id="IPR002469">
    <property type="entry name" value="Peptidase_S9B_N"/>
</dbReference>
<reference evidence="9 10" key="1">
    <citation type="journal article" date="2012" name="J. Bacteriol.">
        <title>Genome Sequence of the Filamentous Bacterium Fibrisoma limi BUZ 3T.</title>
        <authorList>
            <person name="Filippini M."/>
            <person name="Qi W."/>
            <person name="Jaenicke S."/>
            <person name="Goesmann A."/>
            <person name="Smits T.H."/>
            <person name="Bagheri H.C."/>
        </authorList>
    </citation>
    <scope>NUCLEOTIDE SEQUENCE [LARGE SCALE GENOMIC DNA]</scope>
    <source>
        <strain evidence="10">BUZ 3T</strain>
    </source>
</reference>
<dbReference type="Pfam" id="PF00930">
    <property type="entry name" value="DPPIV_N"/>
    <property type="match status" value="1"/>
</dbReference>
<dbReference type="InterPro" id="IPR002471">
    <property type="entry name" value="Pept_S9_AS"/>
</dbReference>
<dbReference type="GO" id="GO:0006508">
    <property type="term" value="P:proteolysis"/>
    <property type="evidence" value="ECO:0007669"/>
    <property type="project" value="UniProtKB-KW"/>
</dbReference>
<proteinExistence type="predicted"/>
<comment type="function">
    <text evidence="6">This enzyme catalyzes the hydrolysis of the N-terminal peptide bond of an N-acetylated peptide to generate an N-acetylated amino acid and a peptide with a free N-terminus. It preferentially cleaves off Ac-Ala, Ac-Met and Ac-Ser. Also, involved in the degradation of oxidized and glycated proteins.</text>
</comment>
<dbReference type="Gene3D" id="2.120.10.30">
    <property type="entry name" value="TolB, C-terminal domain"/>
    <property type="match status" value="2"/>
</dbReference>
<feature type="domain" description="Dipeptidylpeptidase IV N-terminal" evidence="8">
    <location>
        <begin position="289"/>
        <end position="389"/>
    </location>
</feature>
<dbReference type="Gene3D" id="3.40.50.1820">
    <property type="entry name" value="alpha/beta hydrolase"/>
    <property type="match status" value="1"/>
</dbReference>
<gene>
    <name evidence="9" type="ORF">BN8_04092</name>
</gene>
<evidence type="ECO:0000256" key="1">
    <source>
        <dbReference type="ARBA" id="ARBA00022670"/>
    </source>
</evidence>
<evidence type="ECO:0000256" key="3">
    <source>
        <dbReference type="ARBA" id="ARBA00022990"/>
    </source>
</evidence>
<dbReference type="Pfam" id="PF00326">
    <property type="entry name" value="Peptidase_S9"/>
    <property type="match status" value="1"/>
</dbReference>
<keyword evidence="3" id="KW-0007">Acetylation</keyword>
<evidence type="ECO:0000256" key="4">
    <source>
        <dbReference type="ARBA" id="ARBA00032284"/>
    </source>
</evidence>
<dbReference type="InterPro" id="IPR001375">
    <property type="entry name" value="Peptidase_S9_cat"/>
</dbReference>
<dbReference type="EMBL" id="CAIT01000007">
    <property type="protein sequence ID" value="CCH54877.1"/>
    <property type="molecule type" value="Genomic_DNA"/>
</dbReference>
<feature type="domain" description="Peptidase S9 prolyl oligopeptidase catalytic" evidence="7">
    <location>
        <begin position="505"/>
        <end position="703"/>
    </location>
</feature>
<dbReference type="GO" id="GO:0004252">
    <property type="term" value="F:serine-type endopeptidase activity"/>
    <property type="evidence" value="ECO:0007669"/>
    <property type="project" value="InterPro"/>
</dbReference>
<keyword evidence="10" id="KW-1185">Reference proteome</keyword>
<dbReference type="eggNOG" id="COG1506">
    <property type="taxonomic scope" value="Bacteria"/>
</dbReference>
<dbReference type="GO" id="GO:0008239">
    <property type="term" value="F:dipeptidyl-peptidase activity"/>
    <property type="evidence" value="ECO:0007669"/>
    <property type="project" value="TreeGrafter"/>
</dbReference>
<comment type="caution">
    <text evidence="9">The sequence shown here is derived from an EMBL/GenBank/DDBJ whole genome shotgun (WGS) entry which is preliminary data.</text>
</comment>
<dbReference type="InterPro" id="IPR011042">
    <property type="entry name" value="6-blade_b-propeller_TolB-like"/>
</dbReference>
<name>I2GLV1_9BACT</name>
<dbReference type="AlphaFoldDB" id="I2GLV1"/>
<dbReference type="SUPFAM" id="SSF82171">
    <property type="entry name" value="DPP6 N-terminal domain-like"/>
    <property type="match status" value="1"/>
</dbReference>
<evidence type="ECO:0000313" key="10">
    <source>
        <dbReference type="Proteomes" id="UP000009309"/>
    </source>
</evidence>
<organism evidence="9 10">
    <name type="scientific">Fibrisoma limi BUZ 3</name>
    <dbReference type="NCBI Taxonomy" id="1185876"/>
    <lineage>
        <taxon>Bacteria</taxon>
        <taxon>Pseudomonadati</taxon>
        <taxon>Bacteroidota</taxon>
        <taxon>Cytophagia</taxon>
        <taxon>Cytophagales</taxon>
        <taxon>Spirosomataceae</taxon>
        <taxon>Fibrisoma</taxon>
    </lineage>
</organism>
<evidence type="ECO:0000259" key="7">
    <source>
        <dbReference type="Pfam" id="PF00326"/>
    </source>
</evidence>